<evidence type="ECO:0000313" key="2">
    <source>
        <dbReference type="EMBL" id="KAK2555019.1"/>
    </source>
</evidence>
<feature type="compositionally biased region" description="Basic and acidic residues" evidence="1">
    <location>
        <begin position="137"/>
        <end position="146"/>
    </location>
</feature>
<feature type="region of interest" description="Disordered" evidence="1">
    <location>
        <begin position="124"/>
        <end position="146"/>
    </location>
</feature>
<proteinExistence type="predicted"/>
<reference evidence="2" key="1">
    <citation type="journal article" date="2023" name="G3 (Bethesda)">
        <title>Whole genome assembly and annotation of the endangered Caribbean coral Acropora cervicornis.</title>
        <authorList>
            <person name="Selwyn J.D."/>
            <person name="Vollmer S.V."/>
        </authorList>
    </citation>
    <scope>NUCLEOTIDE SEQUENCE</scope>
    <source>
        <strain evidence="2">K2</strain>
    </source>
</reference>
<protein>
    <submittedName>
        <fullName evidence="2">Uncharacterized protein</fullName>
    </submittedName>
</protein>
<feature type="region of interest" description="Disordered" evidence="1">
    <location>
        <begin position="253"/>
        <end position="316"/>
    </location>
</feature>
<keyword evidence="3" id="KW-1185">Reference proteome</keyword>
<sequence>MLKCDDRFARQNRGGPPPEFPLASPSSSIVHHLSGPIGRAPTGTVRNRPPSVDDAPPSDRRFSSPSLSLSLSAVICRGLARTLDSLVRVSRRVRCGRIHPRVALHAEGGRPRIRDESERLARPSTRATLRGSVGRRATTEGETGRGDSSLRVRIHLAARRSRRRRLWCRPAAWAWIRTVSRTVELSFQSSFHLSLAVLVRYRSRARIEPWMESTTRLWAAIPNNPTLGRRSTGGARRALAHGVLTLSDAPFQETRRATAPPRSLPSVYNSHDGRAARFQPGRGHKDGRQAGRDDSNSPSLKWVKPRGGWTLGQPCSPRERRAPFAFEESTIGSAIHTTSVAVGCVLRRCASREIHRAERRR</sequence>
<gene>
    <name evidence="2" type="ORF">P5673_023365</name>
</gene>
<feature type="region of interest" description="Disordered" evidence="1">
    <location>
        <begin position="1"/>
        <end position="65"/>
    </location>
</feature>
<dbReference type="AlphaFoldDB" id="A0AAD9UYT7"/>
<accession>A0AAD9UYT7</accession>
<feature type="compositionally biased region" description="Basic and acidic residues" evidence="1">
    <location>
        <begin position="283"/>
        <end position="295"/>
    </location>
</feature>
<reference evidence="2" key="2">
    <citation type="journal article" date="2023" name="Science">
        <title>Genomic signatures of disease resistance in endangered staghorn corals.</title>
        <authorList>
            <person name="Vollmer S.V."/>
            <person name="Selwyn J.D."/>
            <person name="Despard B.A."/>
            <person name="Roesel C.L."/>
        </authorList>
    </citation>
    <scope>NUCLEOTIDE SEQUENCE</scope>
    <source>
        <strain evidence="2">K2</strain>
    </source>
</reference>
<organism evidence="2 3">
    <name type="scientific">Acropora cervicornis</name>
    <name type="common">Staghorn coral</name>
    <dbReference type="NCBI Taxonomy" id="6130"/>
    <lineage>
        <taxon>Eukaryota</taxon>
        <taxon>Metazoa</taxon>
        <taxon>Cnidaria</taxon>
        <taxon>Anthozoa</taxon>
        <taxon>Hexacorallia</taxon>
        <taxon>Scleractinia</taxon>
        <taxon>Astrocoeniina</taxon>
        <taxon>Acroporidae</taxon>
        <taxon>Acropora</taxon>
    </lineage>
</organism>
<dbReference type="Proteomes" id="UP001249851">
    <property type="component" value="Unassembled WGS sequence"/>
</dbReference>
<dbReference type="EMBL" id="JARQWQ010000065">
    <property type="protein sequence ID" value="KAK2555019.1"/>
    <property type="molecule type" value="Genomic_DNA"/>
</dbReference>
<evidence type="ECO:0000256" key="1">
    <source>
        <dbReference type="SAM" id="MobiDB-lite"/>
    </source>
</evidence>
<name>A0AAD9UYT7_ACRCE</name>
<evidence type="ECO:0000313" key="3">
    <source>
        <dbReference type="Proteomes" id="UP001249851"/>
    </source>
</evidence>
<comment type="caution">
    <text evidence="2">The sequence shown here is derived from an EMBL/GenBank/DDBJ whole genome shotgun (WGS) entry which is preliminary data.</text>
</comment>